<reference evidence="1" key="2">
    <citation type="submission" date="2011-02" db="EMBL/GenBank/DDBJ databases">
        <authorList>
            <person name="MacLean D."/>
        </authorList>
    </citation>
    <scope>NUCLEOTIDE SEQUENCE</scope>
</reference>
<protein>
    <submittedName>
        <fullName evidence="1">AlNc14C59G4360 protein</fullName>
    </submittedName>
</protein>
<proteinExistence type="predicted"/>
<name>F0WCI0_9STRA</name>
<reference evidence="1" key="1">
    <citation type="journal article" date="2011" name="PLoS Biol.">
        <title>Gene gain and loss during evolution of obligate parasitism in the white rust pathogen of Arabidopsis thaliana.</title>
        <authorList>
            <person name="Kemen E."/>
            <person name="Gardiner A."/>
            <person name="Schultz-Larsen T."/>
            <person name="Kemen A.C."/>
            <person name="Balmuth A.L."/>
            <person name="Robert-Seilaniantz A."/>
            <person name="Bailey K."/>
            <person name="Holub E."/>
            <person name="Studholme D.J."/>
            <person name="Maclean D."/>
            <person name="Jones J.D."/>
        </authorList>
    </citation>
    <scope>NUCLEOTIDE SEQUENCE</scope>
</reference>
<organism evidence="1">
    <name type="scientific">Albugo laibachii Nc14</name>
    <dbReference type="NCBI Taxonomy" id="890382"/>
    <lineage>
        <taxon>Eukaryota</taxon>
        <taxon>Sar</taxon>
        <taxon>Stramenopiles</taxon>
        <taxon>Oomycota</taxon>
        <taxon>Peronosporomycetes</taxon>
        <taxon>Albuginales</taxon>
        <taxon>Albuginaceae</taxon>
        <taxon>Albugo</taxon>
    </lineage>
</organism>
<evidence type="ECO:0000313" key="1">
    <source>
        <dbReference type="EMBL" id="CCA18897.1"/>
    </source>
</evidence>
<sequence>MSHFEVLYAYTKHLGVSAGDFTKNQKKYNYSVEPSDVPLNFGWEILAFGHYATCGSALGRIETARSIPDTMQILVFDLVRAQSECWRLLRVTLELKNSHL</sequence>
<dbReference type="AlphaFoldDB" id="F0WCI0"/>
<dbReference type="HOGENOM" id="CLU_2311395_0_0_1"/>
<gene>
    <name evidence="1" type="primary">AlNc14C59G4360</name>
    <name evidence="1" type="ORF">ALNC14_050400</name>
</gene>
<dbReference type="EMBL" id="FR824104">
    <property type="protein sequence ID" value="CCA18897.1"/>
    <property type="molecule type" value="Genomic_DNA"/>
</dbReference>
<accession>F0WCI0</accession>